<keyword evidence="6" id="KW-0732">Signal</keyword>
<organism evidence="7">
    <name type="scientific">Callorhinchus milii</name>
    <name type="common">Ghost shark</name>
    <dbReference type="NCBI Taxonomy" id="7868"/>
    <lineage>
        <taxon>Eukaryota</taxon>
        <taxon>Metazoa</taxon>
        <taxon>Chordata</taxon>
        <taxon>Craniata</taxon>
        <taxon>Vertebrata</taxon>
        <taxon>Chondrichthyes</taxon>
        <taxon>Holocephali</taxon>
        <taxon>Chimaeriformes</taxon>
        <taxon>Callorhinchidae</taxon>
        <taxon>Callorhinchus</taxon>
    </lineage>
</organism>
<gene>
    <name evidence="7" type="primary">Pth2</name>
</gene>
<comment type="similarity">
    <text evidence="2">Belongs to the parathyroid hormone family.</text>
</comment>
<dbReference type="Pfam" id="PF01279">
    <property type="entry name" value="Parathyroid"/>
    <property type="match status" value="1"/>
</dbReference>
<accession>D8X184</accession>
<dbReference type="GO" id="GO:0005576">
    <property type="term" value="C:extracellular region"/>
    <property type="evidence" value="ECO:0007669"/>
    <property type="project" value="UniProtKB-SubCell"/>
</dbReference>
<dbReference type="AlphaFoldDB" id="D8X184"/>
<feature type="chain" id="PRO_5003125111" evidence="6">
    <location>
        <begin position="22"/>
        <end position="139"/>
    </location>
</feature>
<dbReference type="GO" id="GO:0005179">
    <property type="term" value="F:hormone activity"/>
    <property type="evidence" value="ECO:0007669"/>
    <property type="project" value="UniProtKB-KW"/>
</dbReference>
<reference evidence="7" key="1">
    <citation type="journal article" date="2010" name="J. Bone Miner. Res.">
        <title>Parathyroid hormone gene family in a cartilaginous fish, the elephant shark (Callorhinchus milii).</title>
        <authorList>
            <person name="Liu Y."/>
            <person name="Ibrahim A.S."/>
            <person name="Tay B.-H."/>
            <person name="Richardson S.J."/>
            <person name="Bell J."/>
            <person name="Walker T.I."/>
            <person name="Brenner S."/>
            <person name="Venkatesh B."/>
            <person name="Danks J.A."/>
        </authorList>
    </citation>
    <scope>NUCLEOTIDE SEQUENCE</scope>
</reference>
<dbReference type="PANTHER" id="PTHR17223:SF0">
    <property type="entry name" value="PARATHYROID HORMONE-RELATED PROTEIN"/>
    <property type="match status" value="1"/>
</dbReference>
<comment type="subcellular location">
    <subcellularLocation>
        <location evidence="1">Secreted</location>
    </subcellularLocation>
</comment>
<evidence type="ECO:0000256" key="3">
    <source>
        <dbReference type="ARBA" id="ARBA00022525"/>
    </source>
</evidence>
<dbReference type="InterPro" id="IPR001415">
    <property type="entry name" value="PTH/PTH-rel"/>
</dbReference>
<dbReference type="InterPro" id="IPR003626">
    <property type="entry name" value="PTH-rel"/>
</dbReference>
<proteinExistence type="inferred from homology"/>
<keyword evidence="4" id="KW-0165">Cleavage on pair of basic residues</keyword>
<evidence type="ECO:0000256" key="5">
    <source>
        <dbReference type="ARBA" id="ARBA00022702"/>
    </source>
</evidence>
<dbReference type="PANTHER" id="PTHR17223">
    <property type="entry name" value="PARATHYROID HORMONE-RELATED"/>
    <property type="match status" value="1"/>
</dbReference>
<evidence type="ECO:0000256" key="6">
    <source>
        <dbReference type="SAM" id="SignalP"/>
    </source>
</evidence>
<keyword evidence="3" id="KW-0964">Secreted</keyword>
<protein>
    <submittedName>
        <fullName evidence="7">Parathyroid hormone 2</fullName>
    </submittedName>
</protein>
<evidence type="ECO:0000256" key="2">
    <source>
        <dbReference type="ARBA" id="ARBA00006307"/>
    </source>
</evidence>
<dbReference type="GO" id="GO:0030282">
    <property type="term" value="P:bone mineralization"/>
    <property type="evidence" value="ECO:0007669"/>
    <property type="project" value="InterPro"/>
</dbReference>
<feature type="signal peptide" evidence="6">
    <location>
        <begin position="1"/>
        <end position="21"/>
    </location>
</feature>
<evidence type="ECO:0000256" key="1">
    <source>
        <dbReference type="ARBA" id="ARBA00004613"/>
    </source>
</evidence>
<evidence type="ECO:0000313" key="7">
    <source>
        <dbReference type="EMBL" id="ADJ21811.1"/>
    </source>
</evidence>
<keyword evidence="5" id="KW-0372">Hormone</keyword>
<dbReference type="EMBL" id="GU584187">
    <property type="protein sequence ID" value="ADJ21811.1"/>
    <property type="molecule type" value="Genomic_DNA"/>
</dbReference>
<dbReference type="SMART" id="SM00087">
    <property type="entry name" value="PTH"/>
    <property type="match status" value="1"/>
</dbReference>
<name>D8X184_CALMI</name>
<sequence>MIPNHALRFAAILLLCSSVTAQNPLEMKRTVTEHQLMHDKGRAREGLKRLLWLHGAMKGVHTATRRDHTTVQQRTPLVNRSGTQLIANNTRDWKAVQLLHLNHATIPPRTNPDPQSWGYALRWKMQALAALRGESQRFI</sequence>
<evidence type="ECO:0000256" key="4">
    <source>
        <dbReference type="ARBA" id="ARBA00022685"/>
    </source>
</evidence>